<evidence type="ECO:0000313" key="3">
    <source>
        <dbReference type="EMBL" id="CAB4841418.1"/>
    </source>
</evidence>
<dbReference type="InterPro" id="IPR036691">
    <property type="entry name" value="Endo/exonu/phosph_ase_sf"/>
</dbReference>
<dbReference type="Pfam" id="PF03372">
    <property type="entry name" value="Exo_endo_phos"/>
    <property type="match status" value="1"/>
</dbReference>
<dbReference type="EMBL" id="CAEZWP010000019">
    <property type="protein sequence ID" value="CAB4657764.1"/>
    <property type="molecule type" value="Genomic_DNA"/>
</dbReference>
<dbReference type="AlphaFoldDB" id="A0A6J7BAT9"/>
<proteinExistence type="predicted"/>
<reference evidence="3" key="1">
    <citation type="submission" date="2020-05" db="EMBL/GenBank/DDBJ databases">
        <authorList>
            <person name="Chiriac C."/>
            <person name="Salcher M."/>
            <person name="Ghai R."/>
            <person name="Kavagutti S V."/>
        </authorList>
    </citation>
    <scope>NUCLEOTIDE SEQUENCE</scope>
</reference>
<sequence length="269" mass="30169">MRITSWNLLHAEAIPPDPQADNVALLRAQIAQLRTDVIALQEVDYFLERSGSHNQVGKIAAMMGAAHWAFAPSLMGSPDDDWRNLNNNDLKVVTDKSEVALPGYGIGIVSKIPVLSWHRLDFKGSPVGVLMAFPVDGKMKRVYVRDHPRSALGAILDNGWLVINTHLSFVPFFNVAQLIKIKRWANSLGVSDQSKILIVGDMNIPFALFVGGFKWRSLAAQRTFPSWYPKLQLDFILSQKLRRDDVRHLQYSHLGISDHLALQIEVDVN</sequence>
<evidence type="ECO:0000259" key="1">
    <source>
        <dbReference type="Pfam" id="PF03372"/>
    </source>
</evidence>
<dbReference type="GO" id="GO:0003824">
    <property type="term" value="F:catalytic activity"/>
    <property type="evidence" value="ECO:0007669"/>
    <property type="project" value="InterPro"/>
</dbReference>
<organism evidence="3">
    <name type="scientific">freshwater metagenome</name>
    <dbReference type="NCBI Taxonomy" id="449393"/>
    <lineage>
        <taxon>unclassified sequences</taxon>
        <taxon>metagenomes</taxon>
        <taxon>ecological metagenomes</taxon>
    </lineage>
</organism>
<accession>A0A6J7BAT9</accession>
<name>A0A6J7BAT9_9ZZZZ</name>
<protein>
    <submittedName>
        <fullName evidence="3">Unannotated protein</fullName>
    </submittedName>
</protein>
<evidence type="ECO:0000313" key="2">
    <source>
        <dbReference type="EMBL" id="CAB4657764.1"/>
    </source>
</evidence>
<dbReference type="EMBL" id="CAFAZY010000035">
    <property type="protein sequence ID" value="CAB4841418.1"/>
    <property type="molecule type" value="Genomic_DNA"/>
</dbReference>
<dbReference type="Gene3D" id="3.60.10.10">
    <property type="entry name" value="Endonuclease/exonuclease/phosphatase"/>
    <property type="match status" value="1"/>
</dbReference>
<dbReference type="SUPFAM" id="SSF56219">
    <property type="entry name" value="DNase I-like"/>
    <property type="match status" value="1"/>
</dbReference>
<feature type="domain" description="Endonuclease/exonuclease/phosphatase" evidence="1">
    <location>
        <begin position="5"/>
        <end position="259"/>
    </location>
</feature>
<gene>
    <name evidence="2" type="ORF">UFOPK2265_00575</name>
    <name evidence="3" type="ORF">UFOPK3255_00400</name>
</gene>
<dbReference type="InterPro" id="IPR005135">
    <property type="entry name" value="Endo/exonuclease/phosphatase"/>
</dbReference>